<evidence type="ECO:0000313" key="3">
    <source>
        <dbReference type="Proteomes" id="UP000297777"/>
    </source>
</evidence>
<gene>
    <name evidence="2" type="ORF">BTUL_0234g00080</name>
</gene>
<reference evidence="2 3" key="1">
    <citation type="submission" date="2017-12" db="EMBL/GenBank/DDBJ databases">
        <title>Comparative genomics of Botrytis spp.</title>
        <authorList>
            <person name="Valero-Jimenez C.A."/>
            <person name="Tapia P."/>
            <person name="Veloso J."/>
            <person name="Silva-Moreno E."/>
            <person name="Staats M."/>
            <person name="Valdes J.H."/>
            <person name="Van Kan J.A.L."/>
        </authorList>
    </citation>
    <scope>NUCLEOTIDE SEQUENCE [LARGE SCALE GENOMIC DNA]</scope>
    <source>
        <strain evidence="2 3">Bt9001</strain>
    </source>
</reference>
<feature type="region of interest" description="Disordered" evidence="1">
    <location>
        <begin position="18"/>
        <end position="227"/>
    </location>
</feature>
<keyword evidence="3" id="KW-1185">Reference proteome</keyword>
<evidence type="ECO:0000256" key="1">
    <source>
        <dbReference type="SAM" id="MobiDB-lite"/>
    </source>
</evidence>
<protein>
    <submittedName>
        <fullName evidence="2">Uncharacterized protein</fullName>
    </submittedName>
</protein>
<organism evidence="2 3">
    <name type="scientific">Botrytis tulipae</name>
    <dbReference type="NCBI Taxonomy" id="87230"/>
    <lineage>
        <taxon>Eukaryota</taxon>
        <taxon>Fungi</taxon>
        <taxon>Dikarya</taxon>
        <taxon>Ascomycota</taxon>
        <taxon>Pezizomycotina</taxon>
        <taxon>Leotiomycetes</taxon>
        <taxon>Helotiales</taxon>
        <taxon>Sclerotiniaceae</taxon>
        <taxon>Botrytis</taxon>
    </lineage>
</organism>
<proteinExistence type="predicted"/>
<dbReference type="Proteomes" id="UP000297777">
    <property type="component" value="Unassembled WGS sequence"/>
</dbReference>
<feature type="compositionally biased region" description="Polar residues" evidence="1">
    <location>
        <begin position="159"/>
        <end position="176"/>
    </location>
</feature>
<dbReference type="AlphaFoldDB" id="A0A4Z1EEY0"/>
<feature type="compositionally biased region" description="Low complexity" evidence="1">
    <location>
        <begin position="136"/>
        <end position="148"/>
    </location>
</feature>
<sequence length="227" mass="25226">MASNLKVDIEGGYEYIAFPYPIVTTDNRGRRQDPRDHPREYCPSGSGDNHHSGSATRGAPISQGQGHHNPKSSSHVGASNSSNKRTQRNRDISKGKNTINGKLMRSTSRSPSPPSRRSYESFPPDLSPVEPWGIEGSQSGASDSQSAAHRGQSKLAHRPQSNTPSKNARVNRSTNGRDGAHKEDGTKVLRRKEAFRDEEILRAKEDALREASRKEKNLNDEKRKRRH</sequence>
<comment type="caution">
    <text evidence="2">The sequence shown here is derived from an EMBL/GenBank/DDBJ whole genome shotgun (WGS) entry which is preliminary data.</text>
</comment>
<name>A0A4Z1EEY0_9HELO</name>
<feature type="compositionally biased region" description="Low complexity" evidence="1">
    <location>
        <begin position="72"/>
        <end position="82"/>
    </location>
</feature>
<feature type="compositionally biased region" description="Basic and acidic residues" evidence="1">
    <location>
        <begin position="178"/>
        <end position="227"/>
    </location>
</feature>
<dbReference type="EMBL" id="PQXH01000234">
    <property type="protein sequence ID" value="TGO07961.1"/>
    <property type="molecule type" value="Genomic_DNA"/>
</dbReference>
<accession>A0A4Z1EEY0</accession>
<feature type="compositionally biased region" description="Basic and acidic residues" evidence="1">
    <location>
        <begin position="27"/>
        <end position="40"/>
    </location>
</feature>
<evidence type="ECO:0000313" key="2">
    <source>
        <dbReference type="EMBL" id="TGO07961.1"/>
    </source>
</evidence>